<sequence length="224" mass="25629">MKILPREKKARLRLVGLLVLLLALSIWRWGYALLAGVVYQPEVGDLLFQSLPNPPGQDIVDAIEGCTNSDFSHCGVVVKKGKDWYVLEGMVPTVQEIPLRKWLLRGKGRFAAYRLQKEKRAHIPAWIESMREQLGLVYDFRYRMSDEEIYCSELPYDGWLAVTGEEMGQVRKLGDLPWQPYREVILKVEGSDTVPVEREMITPRDLAAAPQLELVVAHGVQRDR</sequence>
<dbReference type="InterPro" id="IPR024453">
    <property type="entry name" value="Peptidase_C92"/>
</dbReference>
<gene>
    <name evidence="1" type="ORF">JIN78_09185</name>
</gene>
<dbReference type="EMBL" id="JAENIO010000020">
    <property type="protein sequence ID" value="MBK1834231.1"/>
    <property type="molecule type" value="Genomic_DNA"/>
</dbReference>
<protein>
    <recommendedName>
        <fullName evidence="3">Permuted papain-like amidase enzyme, YaeF/YiiX, C92 family</fullName>
    </recommendedName>
</protein>
<dbReference type="Pfam" id="PF05708">
    <property type="entry name" value="Peptidase_C92"/>
    <property type="match status" value="1"/>
</dbReference>
<name>A0A934RTI6_9BACT</name>
<evidence type="ECO:0008006" key="3">
    <source>
        <dbReference type="Google" id="ProtNLM"/>
    </source>
</evidence>
<proteinExistence type="predicted"/>
<reference evidence="1" key="1">
    <citation type="submission" date="2021-01" db="EMBL/GenBank/DDBJ databases">
        <title>Modified the classification status of verrucomicrobia.</title>
        <authorList>
            <person name="Feng X."/>
        </authorList>
    </citation>
    <scope>NUCLEOTIDE SEQUENCE</scope>
    <source>
        <strain evidence="1">KCTC 12986</strain>
    </source>
</reference>
<organism evidence="1 2">
    <name type="scientific">Roseibacillus ishigakijimensis</name>
    <dbReference type="NCBI Taxonomy" id="454146"/>
    <lineage>
        <taxon>Bacteria</taxon>
        <taxon>Pseudomonadati</taxon>
        <taxon>Verrucomicrobiota</taxon>
        <taxon>Verrucomicrobiia</taxon>
        <taxon>Verrucomicrobiales</taxon>
        <taxon>Verrucomicrobiaceae</taxon>
        <taxon>Roseibacillus</taxon>
    </lineage>
</organism>
<dbReference type="Proteomes" id="UP000604083">
    <property type="component" value="Unassembled WGS sequence"/>
</dbReference>
<keyword evidence="2" id="KW-1185">Reference proteome</keyword>
<evidence type="ECO:0000313" key="1">
    <source>
        <dbReference type="EMBL" id="MBK1834231.1"/>
    </source>
</evidence>
<dbReference type="Gene3D" id="3.90.1720.10">
    <property type="entry name" value="endopeptidase domain like (from Nostoc punctiforme)"/>
    <property type="match status" value="1"/>
</dbReference>
<dbReference type="AlphaFoldDB" id="A0A934RTI6"/>
<comment type="caution">
    <text evidence="1">The sequence shown here is derived from an EMBL/GenBank/DDBJ whole genome shotgun (WGS) entry which is preliminary data.</text>
</comment>
<dbReference type="RefSeq" id="WP_200391667.1">
    <property type="nucleotide sequence ID" value="NZ_JAENIO010000020.1"/>
</dbReference>
<dbReference type="SUPFAM" id="SSF54001">
    <property type="entry name" value="Cysteine proteinases"/>
    <property type="match status" value="1"/>
</dbReference>
<dbReference type="InterPro" id="IPR038765">
    <property type="entry name" value="Papain-like_cys_pep_sf"/>
</dbReference>
<accession>A0A934RTI6</accession>
<evidence type="ECO:0000313" key="2">
    <source>
        <dbReference type="Proteomes" id="UP000604083"/>
    </source>
</evidence>